<evidence type="ECO:0000256" key="3">
    <source>
        <dbReference type="SAM" id="MobiDB-lite"/>
    </source>
</evidence>
<evidence type="ECO:0000313" key="5">
    <source>
        <dbReference type="EMBL" id="GFO10959.1"/>
    </source>
</evidence>
<dbReference type="Pfam" id="PF00651">
    <property type="entry name" value="BTB"/>
    <property type="match status" value="1"/>
</dbReference>
<dbReference type="PROSITE" id="PS50097">
    <property type="entry name" value="BTB"/>
    <property type="match status" value="1"/>
</dbReference>
<name>A0AAV4AX38_9GAST</name>
<keyword evidence="1" id="KW-0880">Kelch repeat</keyword>
<feature type="compositionally biased region" description="Basic and acidic residues" evidence="3">
    <location>
        <begin position="251"/>
        <end position="264"/>
    </location>
</feature>
<dbReference type="Pfam" id="PF07707">
    <property type="entry name" value="BACK"/>
    <property type="match status" value="1"/>
</dbReference>
<proteinExistence type="predicted"/>
<dbReference type="InterPro" id="IPR000210">
    <property type="entry name" value="BTB/POZ_dom"/>
</dbReference>
<dbReference type="SMART" id="SM00225">
    <property type="entry name" value="BTB"/>
    <property type="match status" value="1"/>
</dbReference>
<dbReference type="SMART" id="SM00875">
    <property type="entry name" value="BACK"/>
    <property type="match status" value="1"/>
</dbReference>
<evidence type="ECO:0000256" key="1">
    <source>
        <dbReference type="ARBA" id="ARBA00022441"/>
    </source>
</evidence>
<accession>A0AAV4AX38</accession>
<comment type="caution">
    <text evidence="5">The sequence shown here is derived from an EMBL/GenBank/DDBJ whole genome shotgun (WGS) entry which is preliminary data.</text>
</comment>
<dbReference type="Proteomes" id="UP000735302">
    <property type="component" value="Unassembled WGS sequence"/>
</dbReference>
<evidence type="ECO:0000259" key="4">
    <source>
        <dbReference type="PROSITE" id="PS50097"/>
    </source>
</evidence>
<dbReference type="PANTHER" id="PTHR45632:SF3">
    <property type="entry name" value="KELCH-LIKE PROTEIN 32"/>
    <property type="match status" value="1"/>
</dbReference>
<protein>
    <submittedName>
        <fullName evidence="5">Kelch-like protein 40</fullName>
    </submittedName>
</protein>
<feature type="region of interest" description="Disordered" evidence="3">
    <location>
        <begin position="238"/>
        <end position="267"/>
    </location>
</feature>
<evidence type="ECO:0000256" key="2">
    <source>
        <dbReference type="ARBA" id="ARBA00022737"/>
    </source>
</evidence>
<feature type="domain" description="BTB" evidence="4">
    <location>
        <begin position="30"/>
        <end position="97"/>
    </location>
</feature>
<organism evidence="5 6">
    <name type="scientific">Plakobranchus ocellatus</name>
    <dbReference type="NCBI Taxonomy" id="259542"/>
    <lineage>
        <taxon>Eukaryota</taxon>
        <taxon>Metazoa</taxon>
        <taxon>Spiralia</taxon>
        <taxon>Lophotrochozoa</taxon>
        <taxon>Mollusca</taxon>
        <taxon>Gastropoda</taxon>
        <taxon>Heterobranchia</taxon>
        <taxon>Euthyneura</taxon>
        <taxon>Panpulmonata</taxon>
        <taxon>Sacoglossa</taxon>
        <taxon>Placobranchoidea</taxon>
        <taxon>Plakobranchidae</taxon>
        <taxon>Plakobranchus</taxon>
    </lineage>
</organism>
<keyword evidence="6" id="KW-1185">Reference proteome</keyword>
<gene>
    <name evidence="5" type="ORF">PoB_003746400</name>
</gene>
<dbReference type="InterPro" id="IPR011705">
    <property type="entry name" value="BACK"/>
</dbReference>
<dbReference type="InterPro" id="IPR011333">
    <property type="entry name" value="SKP1/BTB/POZ_sf"/>
</dbReference>
<dbReference type="EMBL" id="BLXT01004214">
    <property type="protein sequence ID" value="GFO10959.1"/>
    <property type="molecule type" value="Genomic_DNA"/>
</dbReference>
<reference evidence="5 6" key="1">
    <citation type="journal article" date="2021" name="Elife">
        <title>Chloroplast acquisition without the gene transfer in kleptoplastic sea slugs, Plakobranchus ocellatus.</title>
        <authorList>
            <person name="Maeda T."/>
            <person name="Takahashi S."/>
            <person name="Yoshida T."/>
            <person name="Shimamura S."/>
            <person name="Takaki Y."/>
            <person name="Nagai Y."/>
            <person name="Toyoda A."/>
            <person name="Suzuki Y."/>
            <person name="Arimoto A."/>
            <person name="Ishii H."/>
            <person name="Satoh N."/>
            <person name="Nishiyama T."/>
            <person name="Hasebe M."/>
            <person name="Maruyama T."/>
            <person name="Minagawa J."/>
            <person name="Obokata J."/>
            <person name="Shigenobu S."/>
        </authorList>
    </citation>
    <scope>NUCLEOTIDE SEQUENCE [LARGE SCALE GENOMIC DNA]</scope>
</reference>
<dbReference type="PANTHER" id="PTHR45632">
    <property type="entry name" value="LD33804P"/>
    <property type="match status" value="1"/>
</dbReference>
<dbReference type="AlphaFoldDB" id="A0AAV4AX38"/>
<dbReference type="Gene3D" id="1.25.40.420">
    <property type="match status" value="1"/>
</dbReference>
<keyword evidence="2" id="KW-0677">Repeat</keyword>
<dbReference type="SUPFAM" id="SSF54695">
    <property type="entry name" value="POZ domain"/>
    <property type="match status" value="1"/>
</dbReference>
<sequence length="633" mass="71158">MDGLRTEADREIMNGFFDALKDQKENAEFSDVIVQAGSRPFQCHRVLLSTVSGYFRGLFSSGMRETLEGKVILEDISEDVFSQVLSSIYSGRSILSKENIFEIWSAVDFLDIGFLLKQCKAFFSRTLSVQNCFRYCVSIRLLDEEHNRKALSVIISNFEHVRFSDELYELTFEEMKYIVSSIALAVSCEDDVIETVLRWAESTSTLNMQAEESANSKKKVKKHAVKCQVVGGRRFAYSSRKQKSSSAKTQSTKEKISDVEKESQEGDESSYRSELLAELLESCRYLLVSNACLVNILSCHPLIENNARCVALVDQIGLHLARTELHQECCPPAAIHRESQALVNVFVESTAAGEMAVIYPHNAENYFTITETIMGLPRGFKPATNMSYHDGCLYIFQSSPKPGSLSFFSPSSNGWKSIETNKQPQFAVLIANAIYTIETTDQDETNVFKLNLRDAINQYPDCVAWKPVCRLAVEGLSVKAITGIENRLLVFWAGPSMENFTVECYDLFRRTSTVMENQLGSAANIVLFRKDEEAFALQANGALWRVRICPSNSTPVFTQELHLWDGSVLLSGALLYDKTLYIFGNYEDLEFPCLDKVSLDGVFNGIVFPERSKDIRGSSFVNAVLPRHVFPAL</sequence>
<dbReference type="Gene3D" id="3.30.710.10">
    <property type="entry name" value="Potassium Channel Kv1.1, Chain A"/>
    <property type="match status" value="1"/>
</dbReference>
<dbReference type="CDD" id="cd18186">
    <property type="entry name" value="BTB_POZ_ZBTB_KLHL-like"/>
    <property type="match status" value="1"/>
</dbReference>
<evidence type="ECO:0000313" key="6">
    <source>
        <dbReference type="Proteomes" id="UP000735302"/>
    </source>
</evidence>